<comment type="caution">
    <text evidence="2">The sequence shown here is derived from an EMBL/GenBank/DDBJ whole genome shotgun (WGS) entry which is preliminary data.</text>
</comment>
<keyword evidence="3" id="KW-1185">Reference proteome</keyword>
<protein>
    <recommendedName>
        <fullName evidence="1">DAGKc domain-containing protein</fullName>
    </recommendedName>
</protein>
<proteinExistence type="predicted"/>
<dbReference type="Proteomes" id="UP001148299">
    <property type="component" value="Unassembled WGS sequence"/>
</dbReference>
<dbReference type="GO" id="GO:0016020">
    <property type="term" value="C:membrane"/>
    <property type="evidence" value="ECO:0007669"/>
    <property type="project" value="TreeGrafter"/>
</dbReference>
<dbReference type="InterPro" id="IPR016064">
    <property type="entry name" value="NAD/diacylglycerol_kinase_sf"/>
</dbReference>
<evidence type="ECO:0000313" key="2">
    <source>
        <dbReference type="EMBL" id="KAJ5358119.1"/>
    </source>
</evidence>
<organism evidence="2 3">
    <name type="scientific">Penicillium brevicompactum</name>
    <dbReference type="NCBI Taxonomy" id="5074"/>
    <lineage>
        <taxon>Eukaryota</taxon>
        <taxon>Fungi</taxon>
        <taxon>Dikarya</taxon>
        <taxon>Ascomycota</taxon>
        <taxon>Pezizomycotina</taxon>
        <taxon>Eurotiomycetes</taxon>
        <taxon>Eurotiomycetidae</taxon>
        <taxon>Eurotiales</taxon>
        <taxon>Aspergillaceae</taxon>
        <taxon>Penicillium</taxon>
    </lineage>
</organism>
<dbReference type="Pfam" id="PF00781">
    <property type="entry name" value="DAGK_cat"/>
    <property type="match status" value="1"/>
</dbReference>
<evidence type="ECO:0000313" key="3">
    <source>
        <dbReference type="Proteomes" id="UP001148299"/>
    </source>
</evidence>
<feature type="domain" description="DAGKc" evidence="1">
    <location>
        <begin position="81"/>
        <end position="223"/>
    </location>
</feature>
<dbReference type="InterPro" id="IPR050187">
    <property type="entry name" value="Lipid_Phosphate_FormReg"/>
</dbReference>
<dbReference type="InterPro" id="IPR017438">
    <property type="entry name" value="ATP-NAD_kinase_N"/>
</dbReference>
<dbReference type="PANTHER" id="PTHR12358:SF108">
    <property type="entry name" value="DAGKC DOMAIN-CONTAINING PROTEIN"/>
    <property type="match status" value="1"/>
</dbReference>
<dbReference type="GO" id="GO:0005737">
    <property type="term" value="C:cytoplasm"/>
    <property type="evidence" value="ECO:0007669"/>
    <property type="project" value="TreeGrafter"/>
</dbReference>
<accession>A0A9W9UVH4</accession>
<reference evidence="2" key="2">
    <citation type="journal article" date="2023" name="IMA Fungus">
        <title>Comparative genomic study of the Penicillium genus elucidates a diverse pangenome and 15 lateral gene transfer events.</title>
        <authorList>
            <person name="Petersen C."/>
            <person name="Sorensen T."/>
            <person name="Nielsen M.R."/>
            <person name="Sondergaard T.E."/>
            <person name="Sorensen J.L."/>
            <person name="Fitzpatrick D.A."/>
            <person name="Frisvad J.C."/>
            <person name="Nielsen K.L."/>
        </authorList>
    </citation>
    <scope>NUCLEOTIDE SEQUENCE</scope>
    <source>
        <strain evidence="2">IBT 35675</strain>
    </source>
</reference>
<dbReference type="GO" id="GO:0001727">
    <property type="term" value="F:lipid kinase activity"/>
    <property type="evidence" value="ECO:0007669"/>
    <property type="project" value="TreeGrafter"/>
</dbReference>
<dbReference type="PROSITE" id="PS50146">
    <property type="entry name" value="DAGK"/>
    <property type="match status" value="1"/>
</dbReference>
<name>A0A9W9UVH4_PENBR</name>
<evidence type="ECO:0000259" key="1">
    <source>
        <dbReference type="PROSITE" id="PS50146"/>
    </source>
</evidence>
<gene>
    <name evidence="2" type="ORF">N7541_005277</name>
</gene>
<sequence>MSTVNVVDNTLQYSHGDVTTVIKLEDILCVSSNPSSHNVLFFCAEGDPKDDPERVRLKKIELESLPTELVPLKASVPSHLNKETAVHVVISTGSGTGKAKTVYQDAIQPFLTHLGVEYSVHETEDPETIPHLARTHFLEQAHRGIPQTVILLSGDGGLVDILDVFYRSNTTVKVPPNLVLIPCGTGNAMASSIGLRSGPLPGLSTLLRGSPSPVPVFAAEFSPGSQLVADEGRLLVPIDQSNETMSHTLWGAVVASWGLHAALVADSDTAEYRKFGVERFKMAANELLYPSDGAPCHRFTGKITMTTSESPEQTHQLEELEHMYAVATLVPRLEKEFLISPGLEPLSGQMKFIRFGPMSPEDAMQLMTLAYQGGQHVQQSTVTYADIERLRIDFQEDEARWRRVCIDGKIVVVEKDGWVELRKEPRRSLNLIH</sequence>
<reference evidence="2" key="1">
    <citation type="submission" date="2022-12" db="EMBL/GenBank/DDBJ databases">
        <authorList>
            <person name="Petersen C."/>
        </authorList>
    </citation>
    <scope>NUCLEOTIDE SEQUENCE</scope>
    <source>
        <strain evidence="2">IBT 35675</strain>
    </source>
</reference>
<dbReference type="SUPFAM" id="SSF111331">
    <property type="entry name" value="NAD kinase/diacylglycerol kinase-like"/>
    <property type="match status" value="1"/>
</dbReference>
<dbReference type="GO" id="GO:0046512">
    <property type="term" value="P:sphingosine biosynthetic process"/>
    <property type="evidence" value="ECO:0007669"/>
    <property type="project" value="TreeGrafter"/>
</dbReference>
<dbReference type="Gene3D" id="2.60.200.40">
    <property type="match status" value="1"/>
</dbReference>
<dbReference type="InterPro" id="IPR001206">
    <property type="entry name" value="Diacylglycerol_kinase_cat_dom"/>
</dbReference>
<dbReference type="AlphaFoldDB" id="A0A9W9UVH4"/>
<dbReference type="Gene3D" id="3.40.50.10330">
    <property type="entry name" value="Probable inorganic polyphosphate/atp-NAD kinase, domain 1"/>
    <property type="match status" value="1"/>
</dbReference>
<dbReference type="EMBL" id="JAPZBR010000003">
    <property type="protein sequence ID" value="KAJ5358119.1"/>
    <property type="molecule type" value="Genomic_DNA"/>
</dbReference>
<dbReference type="PANTHER" id="PTHR12358">
    <property type="entry name" value="SPHINGOSINE KINASE"/>
    <property type="match status" value="1"/>
</dbReference>